<dbReference type="RefSeq" id="WP_184542529.1">
    <property type="nucleotide sequence ID" value="NZ_JACHMP010000001.1"/>
</dbReference>
<accession>A0A7W9IEP9</accession>
<organism evidence="2 3">
    <name type="scientific">Streptosporangium becharense</name>
    <dbReference type="NCBI Taxonomy" id="1816182"/>
    <lineage>
        <taxon>Bacteria</taxon>
        <taxon>Bacillati</taxon>
        <taxon>Actinomycetota</taxon>
        <taxon>Actinomycetes</taxon>
        <taxon>Streptosporangiales</taxon>
        <taxon>Streptosporangiaceae</taxon>
        <taxon>Streptosporangium</taxon>
    </lineage>
</organism>
<protein>
    <submittedName>
        <fullName evidence="2">Uncharacterized protein</fullName>
    </submittedName>
</protein>
<name>A0A7W9IEP9_9ACTN</name>
<comment type="caution">
    <text evidence="2">The sequence shown here is derived from an EMBL/GenBank/DDBJ whole genome shotgun (WGS) entry which is preliminary data.</text>
</comment>
<evidence type="ECO:0000313" key="3">
    <source>
        <dbReference type="Proteomes" id="UP000540685"/>
    </source>
</evidence>
<dbReference type="EMBL" id="JACHMP010000001">
    <property type="protein sequence ID" value="MBB5818769.1"/>
    <property type="molecule type" value="Genomic_DNA"/>
</dbReference>
<dbReference type="AlphaFoldDB" id="A0A7W9IEP9"/>
<reference evidence="2 3" key="1">
    <citation type="submission" date="2020-08" db="EMBL/GenBank/DDBJ databases">
        <title>Sequencing the genomes of 1000 actinobacteria strains.</title>
        <authorList>
            <person name="Klenk H.-P."/>
        </authorList>
    </citation>
    <scope>NUCLEOTIDE SEQUENCE [LARGE SCALE GENOMIC DNA]</scope>
    <source>
        <strain evidence="2 3">DSM 46887</strain>
    </source>
</reference>
<keyword evidence="3" id="KW-1185">Reference proteome</keyword>
<feature type="compositionally biased region" description="Low complexity" evidence="1">
    <location>
        <begin position="87"/>
        <end position="96"/>
    </location>
</feature>
<proteinExistence type="predicted"/>
<feature type="region of interest" description="Disordered" evidence="1">
    <location>
        <begin position="85"/>
        <end position="116"/>
    </location>
</feature>
<evidence type="ECO:0000313" key="2">
    <source>
        <dbReference type="EMBL" id="MBB5818769.1"/>
    </source>
</evidence>
<gene>
    <name evidence="2" type="ORF">F4562_001831</name>
</gene>
<sequence>MPNAFLQQRLVHLDSLAAELRHRGLTSRKVGATAPVLWVWHPGSLRQTVVFATPAMDGWFFLWSPDGQQDAADPAHTAEMISRLLDPADGLAGDGPPDSPGAPGGDGPEDGHAGPA</sequence>
<dbReference type="Proteomes" id="UP000540685">
    <property type="component" value="Unassembled WGS sequence"/>
</dbReference>
<evidence type="ECO:0000256" key="1">
    <source>
        <dbReference type="SAM" id="MobiDB-lite"/>
    </source>
</evidence>